<dbReference type="EC" id="5.4.99.25" evidence="5"/>
<dbReference type="Proteomes" id="UP000531216">
    <property type="component" value="Unassembled WGS sequence"/>
</dbReference>
<dbReference type="InterPro" id="IPR014780">
    <property type="entry name" value="tRNA_psdUridine_synth_TruB"/>
</dbReference>
<dbReference type="Pfam" id="PF16198">
    <property type="entry name" value="TruB_C_2"/>
    <property type="match status" value="1"/>
</dbReference>
<keyword evidence="9" id="KW-1185">Reference proteome</keyword>
<dbReference type="InterPro" id="IPR002501">
    <property type="entry name" value="PsdUridine_synth_N"/>
</dbReference>
<name>A0A7W6FWY0_9HYPH</name>
<dbReference type="PANTHER" id="PTHR13767">
    <property type="entry name" value="TRNA-PSEUDOURIDINE SYNTHASE"/>
    <property type="match status" value="1"/>
</dbReference>
<dbReference type="InterPro" id="IPR032819">
    <property type="entry name" value="TruB_C"/>
</dbReference>
<dbReference type="GO" id="GO:0031119">
    <property type="term" value="P:tRNA pseudouridine synthesis"/>
    <property type="evidence" value="ECO:0007669"/>
    <property type="project" value="UniProtKB-UniRule"/>
</dbReference>
<feature type="domain" description="tRNA pseudouridylate synthase B C-terminal" evidence="7">
    <location>
        <begin position="184"/>
        <end position="263"/>
    </location>
</feature>
<dbReference type="AlphaFoldDB" id="A0A7W6FWY0"/>
<organism evidence="8 9">
    <name type="scientific">Aureimonas phyllosphaerae</name>
    <dbReference type="NCBI Taxonomy" id="1166078"/>
    <lineage>
        <taxon>Bacteria</taxon>
        <taxon>Pseudomonadati</taxon>
        <taxon>Pseudomonadota</taxon>
        <taxon>Alphaproteobacteria</taxon>
        <taxon>Hyphomicrobiales</taxon>
        <taxon>Aurantimonadaceae</taxon>
        <taxon>Aureimonas</taxon>
    </lineage>
</organism>
<evidence type="ECO:0000256" key="3">
    <source>
        <dbReference type="ARBA" id="ARBA00022694"/>
    </source>
</evidence>
<dbReference type="OrthoDB" id="9802309at2"/>
<feature type="domain" description="Pseudouridine synthase II N-terminal" evidence="6">
    <location>
        <begin position="36"/>
        <end position="183"/>
    </location>
</feature>
<evidence type="ECO:0000256" key="2">
    <source>
        <dbReference type="ARBA" id="ARBA00005642"/>
    </source>
</evidence>
<protein>
    <recommendedName>
        <fullName evidence="5">tRNA pseudouridine synthase B</fullName>
        <ecNumber evidence="5">5.4.99.25</ecNumber>
    </recommendedName>
    <alternativeName>
        <fullName evidence="5">tRNA pseudouridine(55) synthase</fullName>
        <shortName evidence="5">Psi55 synthase</shortName>
    </alternativeName>
    <alternativeName>
        <fullName evidence="5">tRNA pseudouridylate synthase</fullName>
    </alternativeName>
    <alternativeName>
        <fullName evidence="5">tRNA-uridine isomerase</fullName>
    </alternativeName>
</protein>
<dbReference type="Pfam" id="PF01509">
    <property type="entry name" value="TruB_N"/>
    <property type="match status" value="1"/>
</dbReference>
<evidence type="ECO:0000256" key="4">
    <source>
        <dbReference type="ARBA" id="ARBA00023235"/>
    </source>
</evidence>
<gene>
    <name evidence="5" type="primary">truB</name>
    <name evidence="8" type="ORF">GGR05_003653</name>
</gene>
<evidence type="ECO:0000313" key="9">
    <source>
        <dbReference type="Proteomes" id="UP000531216"/>
    </source>
</evidence>
<dbReference type="GO" id="GO:1990481">
    <property type="term" value="P:mRNA pseudouridine synthesis"/>
    <property type="evidence" value="ECO:0007669"/>
    <property type="project" value="TreeGrafter"/>
</dbReference>
<dbReference type="NCBIfam" id="TIGR00431">
    <property type="entry name" value="TruB"/>
    <property type="match status" value="1"/>
</dbReference>
<accession>A0A7W6FWY0</accession>
<dbReference type="PANTHER" id="PTHR13767:SF2">
    <property type="entry name" value="PSEUDOURIDYLATE SYNTHASE TRUB1"/>
    <property type="match status" value="1"/>
</dbReference>
<dbReference type="EMBL" id="JACIDO010000009">
    <property type="protein sequence ID" value="MBB3937487.1"/>
    <property type="molecule type" value="Genomic_DNA"/>
</dbReference>
<evidence type="ECO:0000256" key="5">
    <source>
        <dbReference type="HAMAP-Rule" id="MF_01080"/>
    </source>
</evidence>
<reference evidence="8 9" key="1">
    <citation type="submission" date="2020-08" db="EMBL/GenBank/DDBJ databases">
        <title>Genomic Encyclopedia of Type Strains, Phase IV (KMG-IV): sequencing the most valuable type-strain genomes for metagenomic binning, comparative biology and taxonomic classification.</title>
        <authorList>
            <person name="Goeker M."/>
        </authorList>
    </citation>
    <scope>NUCLEOTIDE SEQUENCE [LARGE SCALE GENOMIC DNA]</scope>
    <source>
        <strain evidence="8 9">DSM 25024</strain>
    </source>
</reference>
<proteinExistence type="inferred from homology"/>
<evidence type="ECO:0000313" key="8">
    <source>
        <dbReference type="EMBL" id="MBB3937487.1"/>
    </source>
</evidence>
<dbReference type="HAMAP" id="MF_01080">
    <property type="entry name" value="TruB_bact"/>
    <property type="match status" value="1"/>
</dbReference>
<keyword evidence="3 5" id="KW-0819">tRNA processing</keyword>
<dbReference type="CDD" id="cd02573">
    <property type="entry name" value="PseudoU_synth_EcTruB"/>
    <property type="match status" value="1"/>
</dbReference>
<comment type="function">
    <text evidence="5">Responsible for synthesis of pseudouridine from uracil-55 in the psi GC loop of transfer RNAs.</text>
</comment>
<evidence type="ECO:0000256" key="1">
    <source>
        <dbReference type="ARBA" id="ARBA00000385"/>
    </source>
</evidence>
<evidence type="ECO:0000259" key="7">
    <source>
        <dbReference type="Pfam" id="PF16198"/>
    </source>
</evidence>
<comment type="caution">
    <text evidence="8">The sequence shown here is derived from an EMBL/GenBank/DDBJ whole genome shotgun (WGS) entry which is preliminary data.</text>
</comment>
<dbReference type="GO" id="GO:0160148">
    <property type="term" value="F:tRNA pseudouridine(55) synthase activity"/>
    <property type="evidence" value="ECO:0007669"/>
    <property type="project" value="UniProtKB-EC"/>
</dbReference>
<comment type="similarity">
    <text evidence="2 5">Belongs to the pseudouridine synthase TruB family. Type 1 subfamily.</text>
</comment>
<evidence type="ECO:0000259" key="6">
    <source>
        <dbReference type="Pfam" id="PF01509"/>
    </source>
</evidence>
<feature type="active site" description="Nucleophile" evidence="5">
    <location>
        <position position="50"/>
    </location>
</feature>
<dbReference type="InterPro" id="IPR020103">
    <property type="entry name" value="PsdUridine_synth_cat_dom_sf"/>
</dbReference>
<dbReference type="RefSeq" id="WP_090963804.1">
    <property type="nucleotide sequence ID" value="NZ_FOOA01000010.1"/>
</dbReference>
<comment type="catalytic activity">
    <reaction evidence="1 5">
        <text>uridine(55) in tRNA = pseudouridine(55) in tRNA</text>
        <dbReference type="Rhea" id="RHEA:42532"/>
        <dbReference type="Rhea" id="RHEA-COMP:10101"/>
        <dbReference type="Rhea" id="RHEA-COMP:10102"/>
        <dbReference type="ChEBI" id="CHEBI:65314"/>
        <dbReference type="ChEBI" id="CHEBI:65315"/>
        <dbReference type="EC" id="5.4.99.25"/>
    </reaction>
</comment>
<dbReference type="SUPFAM" id="SSF55120">
    <property type="entry name" value="Pseudouridine synthase"/>
    <property type="match status" value="1"/>
</dbReference>
<dbReference type="Gene3D" id="3.30.2350.10">
    <property type="entry name" value="Pseudouridine synthase"/>
    <property type="match status" value="1"/>
</dbReference>
<keyword evidence="4 5" id="KW-0413">Isomerase</keyword>
<dbReference type="GO" id="GO:0003723">
    <property type="term" value="F:RNA binding"/>
    <property type="evidence" value="ECO:0007669"/>
    <property type="project" value="InterPro"/>
</dbReference>
<sequence>MARRGKKPKGRPISGWVIFDKPKGMGSTEAVSKIKWLYFAQKAGHAGTLDPLASGMLPIALGDATKTVPFVMDGQKTYRFTVSWGAETTTDDTEGPVVNASDRRPSRADIEALLPNYTGEISQVPPAFSAIKIEGERAYDLARAGETVEIAARTVTVHRLAIVEMPDASITTFEAECGKGTYVRAIARDLGRDLGCFGHITELRRVRVGSFDEDDMVTLDELMDAAEEGLEELTPEAAEAGARARITDFTALDEIVLDAATALSDLYEVALTDDQAGRVLSGNPVLLRGRDAPAFCDEAYATGQGRLVAIGSIDQGSFHPKRVFGGRG</sequence>